<dbReference type="OrthoDB" id="1341464at2"/>
<dbReference type="EMBL" id="QLMI01000004">
    <property type="protein sequence ID" value="RAK22665.1"/>
    <property type="molecule type" value="Genomic_DNA"/>
</dbReference>
<feature type="transmembrane region" description="Helical" evidence="1">
    <location>
        <begin position="112"/>
        <end position="128"/>
    </location>
</feature>
<sequence>MNQLHKLLESKKLYYILFGILILLALRNLFLPLQGDELTYNKIAQNILEGKYYQTKSPSSVIPIVPFLMAFFSTPKLPILGFALHKLFHIGLCILGIRFAFLTFKKLNLEPTITYTLLLLTCVSSGFLSFLPSLYPEAIVFVTFWGFIYYLNSEKKLSNFKRLFALFILLVFTRYVYAVLGLMVLLYYYSYFQQDRKNFGKIVLYSIILTTPLLFWFKYVYNIESQNLSEISYFSRYKMDENPLWYNIKCGLGIEQHFQVNRINGIPAFISLFVPVTGIRNFAISLVLLLAVIFGLYKNWKNPIIKQLSIAFGLVFLGFVLAGTGFSRYWLVLLPIIYLSFYYIYTLFIKNGNYFIYASYLFFIVLLLNEFRITLLLIKKII</sequence>
<feature type="transmembrane region" description="Helical" evidence="1">
    <location>
        <begin position="12"/>
        <end position="30"/>
    </location>
</feature>
<proteinExistence type="predicted"/>
<keyword evidence="3" id="KW-1185">Reference proteome</keyword>
<accession>A0A327YSI4</accession>
<keyword evidence="1" id="KW-0472">Membrane</keyword>
<organism evidence="2 3">
    <name type="scientific">Flavobacterium aquaticum</name>
    <dbReference type="NCBI Taxonomy" id="1236486"/>
    <lineage>
        <taxon>Bacteria</taxon>
        <taxon>Pseudomonadati</taxon>
        <taxon>Bacteroidota</taxon>
        <taxon>Flavobacteriia</taxon>
        <taxon>Flavobacteriales</taxon>
        <taxon>Flavobacteriaceae</taxon>
        <taxon>Flavobacterium</taxon>
    </lineage>
</organism>
<feature type="transmembrane region" description="Helical" evidence="1">
    <location>
        <begin position="79"/>
        <end position="100"/>
    </location>
</feature>
<feature type="transmembrane region" description="Helical" evidence="1">
    <location>
        <begin position="163"/>
        <end position="190"/>
    </location>
</feature>
<dbReference type="RefSeq" id="WP_111566880.1">
    <property type="nucleotide sequence ID" value="NZ_QLMI01000004.1"/>
</dbReference>
<feature type="transmembrane region" description="Helical" evidence="1">
    <location>
        <begin position="354"/>
        <end position="378"/>
    </location>
</feature>
<feature type="transmembrane region" description="Helical" evidence="1">
    <location>
        <begin position="329"/>
        <end position="348"/>
    </location>
</feature>
<dbReference type="Proteomes" id="UP000249620">
    <property type="component" value="Unassembled WGS sequence"/>
</dbReference>
<evidence type="ECO:0008006" key="4">
    <source>
        <dbReference type="Google" id="ProtNLM"/>
    </source>
</evidence>
<dbReference type="AlphaFoldDB" id="A0A327YSI4"/>
<evidence type="ECO:0000313" key="2">
    <source>
        <dbReference type="EMBL" id="RAK22665.1"/>
    </source>
</evidence>
<keyword evidence="1" id="KW-0812">Transmembrane</keyword>
<feature type="transmembrane region" description="Helical" evidence="1">
    <location>
        <begin position="272"/>
        <end position="297"/>
    </location>
</feature>
<feature type="transmembrane region" description="Helical" evidence="1">
    <location>
        <begin position="303"/>
        <end position="322"/>
    </location>
</feature>
<gene>
    <name evidence="2" type="ORF">B0I03_104191</name>
</gene>
<name>A0A327YSI4_9FLAO</name>
<evidence type="ECO:0000256" key="1">
    <source>
        <dbReference type="SAM" id="Phobius"/>
    </source>
</evidence>
<feature type="transmembrane region" description="Helical" evidence="1">
    <location>
        <begin position="134"/>
        <end position="151"/>
    </location>
</feature>
<keyword evidence="1" id="KW-1133">Transmembrane helix</keyword>
<protein>
    <recommendedName>
        <fullName evidence="4">Dolichyl-phosphate-mannose-protein mannosyltransferase</fullName>
    </recommendedName>
</protein>
<evidence type="ECO:0000313" key="3">
    <source>
        <dbReference type="Proteomes" id="UP000249620"/>
    </source>
</evidence>
<reference evidence="2 3" key="1">
    <citation type="submission" date="2018-06" db="EMBL/GenBank/DDBJ databases">
        <title>Genomic Encyclopedia of Type Strains, Phase III (KMG-III): the genomes of soil and plant-associated and newly described type strains.</title>
        <authorList>
            <person name="Whitman W."/>
        </authorList>
    </citation>
    <scope>NUCLEOTIDE SEQUENCE [LARGE SCALE GENOMIC DNA]</scope>
    <source>
        <strain evidence="2 3">CGMCC 1.12398</strain>
    </source>
</reference>
<comment type="caution">
    <text evidence="2">The sequence shown here is derived from an EMBL/GenBank/DDBJ whole genome shotgun (WGS) entry which is preliminary data.</text>
</comment>
<feature type="transmembrane region" description="Helical" evidence="1">
    <location>
        <begin position="202"/>
        <end position="221"/>
    </location>
</feature>